<dbReference type="NCBIfam" id="NF033748">
    <property type="entry name" value="class_F_sortase"/>
    <property type="match status" value="1"/>
</dbReference>
<keyword evidence="3" id="KW-1185">Reference proteome</keyword>
<evidence type="ECO:0000313" key="2">
    <source>
        <dbReference type="EMBL" id="TCK25815.1"/>
    </source>
</evidence>
<dbReference type="EMBL" id="SMFZ01000001">
    <property type="protein sequence ID" value="TCK25815.1"/>
    <property type="molecule type" value="Genomic_DNA"/>
</dbReference>
<evidence type="ECO:0000256" key="1">
    <source>
        <dbReference type="ARBA" id="ARBA00022801"/>
    </source>
</evidence>
<proteinExistence type="predicted"/>
<keyword evidence="1" id="KW-0378">Hydrolase</keyword>
<dbReference type="InterPro" id="IPR005754">
    <property type="entry name" value="Sortase"/>
</dbReference>
<dbReference type="Proteomes" id="UP000295560">
    <property type="component" value="Unassembled WGS sequence"/>
</dbReference>
<dbReference type="Gene3D" id="2.40.260.10">
    <property type="entry name" value="Sortase"/>
    <property type="match status" value="1"/>
</dbReference>
<dbReference type="GO" id="GO:0016787">
    <property type="term" value="F:hydrolase activity"/>
    <property type="evidence" value="ECO:0007669"/>
    <property type="project" value="UniProtKB-KW"/>
</dbReference>
<dbReference type="Pfam" id="PF04203">
    <property type="entry name" value="Sortase"/>
    <property type="match status" value="1"/>
</dbReference>
<dbReference type="InterPro" id="IPR042001">
    <property type="entry name" value="Sortase_F"/>
</dbReference>
<dbReference type="InterPro" id="IPR023365">
    <property type="entry name" value="Sortase_dom-sf"/>
</dbReference>
<reference evidence="2 3" key="1">
    <citation type="submission" date="2019-03" db="EMBL/GenBank/DDBJ databases">
        <title>Sequencing the genomes of 1000 actinobacteria strains.</title>
        <authorList>
            <person name="Klenk H.-P."/>
        </authorList>
    </citation>
    <scope>NUCLEOTIDE SEQUENCE [LARGE SCALE GENOMIC DNA]</scope>
    <source>
        <strain evidence="2 3">DSM 44969</strain>
    </source>
</reference>
<dbReference type="AlphaFoldDB" id="A0A4R1HXH6"/>
<dbReference type="OrthoDB" id="525039at2"/>
<dbReference type="SUPFAM" id="SSF63817">
    <property type="entry name" value="Sortase"/>
    <property type="match status" value="1"/>
</dbReference>
<protein>
    <submittedName>
        <fullName evidence="2">Sortase family protein</fullName>
    </submittedName>
</protein>
<evidence type="ECO:0000313" key="3">
    <source>
        <dbReference type="Proteomes" id="UP000295560"/>
    </source>
</evidence>
<dbReference type="CDD" id="cd05829">
    <property type="entry name" value="Sortase_F"/>
    <property type="match status" value="1"/>
</dbReference>
<gene>
    <name evidence="2" type="ORF">EV378_1640</name>
</gene>
<organism evidence="2 3">
    <name type="scientific">Pseudonocardia endophytica</name>
    <dbReference type="NCBI Taxonomy" id="401976"/>
    <lineage>
        <taxon>Bacteria</taxon>
        <taxon>Bacillati</taxon>
        <taxon>Actinomycetota</taxon>
        <taxon>Actinomycetes</taxon>
        <taxon>Pseudonocardiales</taxon>
        <taxon>Pseudonocardiaceae</taxon>
        <taxon>Pseudonocardia</taxon>
    </lineage>
</organism>
<comment type="caution">
    <text evidence="2">The sequence shown here is derived from an EMBL/GenBank/DDBJ whole genome shotgun (WGS) entry which is preliminary data.</text>
</comment>
<name>A0A4R1HXH6_PSEEN</name>
<accession>A0A4R1HXH6</accession>
<dbReference type="RefSeq" id="WP_132422310.1">
    <property type="nucleotide sequence ID" value="NZ_SMFZ01000001.1"/>
</dbReference>
<sequence>MNGTSTPPRHRRVATVVAALLAVAGLVLLVTAVLGQRSAPEPVTSTVPAPPVVVNGPADLPVPAGKILPAATPTSVAIPSIGVRSVLNQVGLNPDGTLQVPAPGPLYDEAAWYRDSAEPGTIGPAVILGHIDSKENGPSVFFDLGRVKSGDRIDVNRSDGTVATFLVDSVSRFPKDEFPSRSVYGITDRAELRVITCSGSFDAATGNYRDNTVVFAHLV</sequence>